<dbReference type="GO" id="GO:0004563">
    <property type="term" value="F:beta-N-acetylhexosaminidase activity"/>
    <property type="evidence" value="ECO:0007669"/>
    <property type="project" value="UniProtKB-EC"/>
</dbReference>
<gene>
    <name evidence="9" type="ORF">ERS852471_02078</name>
</gene>
<dbReference type="PANTHER" id="PTHR22600">
    <property type="entry name" value="BETA-HEXOSAMINIDASE"/>
    <property type="match status" value="1"/>
</dbReference>
<feature type="domain" description="Glycoside hydrolase family 20 catalytic" evidence="7">
    <location>
        <begin position="187"/>
        <end position="495"/>
    </location>
</feature>
<dbReference type="CDD" id="cd06568">
    <property type="entry name" value="GH20_SpHex_like"/>
    <property type="match status" value="1"/>
</dbReference>
<feature type="domain" description="Beta-hexosaminidase bacterial type N-terminal" evidence="8">
    <location>
        <begin position="45"/>
        <end position="183"/>
    </location>
</feature>
<dbReference type="PRINTS" id="PR00738">
    <property type="entry name" value="GLHYDRLASE20"/>
</dbReference>
<dbReference type="InterPro" id="IPR025705">
    <property type="entry name" value="Beta_hexosaminidase_sua/sub"/>
</dbReference>
<dbReference type="InterPro" id="IPR017853">
    <property type="entry name" value="GH"/>
</dbReference>
<dbReference type="InterPro" id="IPR015882">
    <property type="entry name" value="HEX_bac_N"/>
</dbReference>
<dbReference type="OrthoDB" id="1098018at2"/>
<dbReference type="GO" id="GO:0030203">
    <property type="term" value="P:glycosaminoglycan metabolic process"/>
    <property type="evidence" value="ECO:0007669"/>
    <property type="project" value="TreeGrafter"/>
</dbReference>
<dbReference type="EMBL" id="CYZX01000013">
    <property type="protein sequence ID" value="CUO69864.1"/>
    <property type="molecule type" value="Genomic_DNA"/>
</dbReference>
<evidence type="ECO:0000256" key="1">
    <source>
        <dbReference type="ARBA" id="ARBA00001231"/>
    </source>
</evidence>
<dbReference type="Gene3D" id="3.30.379.10">
    <property type="entry name" value="Chitobiase/beta-hexosaminidase domain 2-like"/>
    <property type="match status" value="1"/>
</dbReference>
<evidence type="ECO:0000256" key="3">
    <source>
        <dbReference type="ARBA" id="ARBA00012663"/>
    </source>
</evidence>
<evidence type="ECO:0000256" key="2">
    <source>
        <dbReference type="ARBA" id="ARBA00006285"/>
    </source>
</evidence>
<dbReference type="SUPFAM" id="SSF55545">
    <property type="entry name" value="beta-N-acetylhexosaminidase-like domain"/>
    <property type="match status" value="1"/>
</dbReference>
<evidence type="ECO:0000313" key="10">
    <source>
        <dbReference type="Proteomes" id="UP000095594"/>
    </source>
</evidence>
<organism evidence="9 10">
    <name type="scientific">Clostridium disporicum</name>
    <dbReference type="NCBI Taxonomy" id="84024"/>
    <lineage>
        <taxon>Bacteria</taxon>
        <taxon>Bacillati</taxon>
        <taxon>Bacillota</taxon>
        <taxon>Clostridia</taxon>
        <taxon>Eubacteriales</taxon>
        <taxon>Clostridiaceae</taxon>
        <taxon>Clostridium</taxon>
    </lineage>
</organism>
<evidence type="ECO:0000256" key="4">
    <source>
        <dbReference type="ARBA" id="ARBA00022801"/>
    </source>
</evidence>
<dbReference type="GO" id="GO:0016020">
    <property type="term" value="C:membrane"/>
    <property type="evidence" value="ECO:0007669"/>
    <property type="project" value="TreeGrafter"/>
</dbReference>
<evidence type="ECO:0000256" key="6">
    <source>
        <dbReference type="PIRSR" id="PIRSR625705-1"/>
    </source>
</evidence>
<dbReference type="Pfam" id="PF02838">
    <property type="entry name" value="Glyco_hydro_20b"/>
    <property type="match status" value="1"/>
</dbReference>
<reference evidence="9 10" key="1">
    <citation type="submission" date="2015-09" db="EMBL/GenBank/DDBJ databases">
        <authorList>
            <consortium name="Pathogen Informatics"/>
        </authorList>
    </citation>
    <scope>NUCLEOTIDE SEQUENCE [LARGE SCALE GENOMIC DNA]</scope>
    <source>
        <strain evidence="9 10">2789STDY5834856</strain>
    </source>
</reference>
<dbReference type="Proteomes" id="UP000095594">
    <property type="component" value="Unassembled WGS sequence"/>
</dbReference>
<evidence type="ECO:0000313" key="9">
    <source>
        <dbReference type="EMBL" id="CUO69864.1"/>
    </source>
</evidence>
<accession>A0A174H4N7</accession>
<dbReference type="PANTHER" id="PTHR22600:SF57">
    <property type="entry name" value="BETA-N-ACETYLHEXOSAMINIDASE"/>
    <property type="match status" value="1"/>
</dbReference>
<dbReference type="Gene3D" id="3.20.20.80">
    <property type="entry name" value="Glycosidases"/>
    <property type="match status" value="1"/>
</dbReference>
<evidence type="ECO:0000259" key="8">
    <source>
        <dbReference type="Pfam" id="PF02838"/>
    </source>
</evidence>
<sequence length="531" mass="60550">MRNTFNKKWSKKNIFSITLAGIITFLIVIANNYKEVKSEENNSNSIIPKPLSYEEGVGEFNITKDTSIYINGKNEKETKEINKVAEFLKEKLQPATGFELNIIKGDNPPQGNIYLTTVGGEESQGNEGYQMIINDEGVKIIAFKPEGLSRGVQTLRQLLPAYIEGNAVVDNVRWIVPDATIEDKPEYSYRGLMIDVARHFFTEDEVKRQIDLAAQYKINRVHLHLSDDQGWRLEIKKYPDLTLIGGSTEVGGGPGGYYTQEQFKEIVEYAQERYVEIIPEFDMPGHSNAALASYGFLNPDGEKKPLYTGIEVGFSTFMTHSEKTYEFIDDVIKEVSAISPSKYFHIGGDEAEATPKADYNYFVGRVAKIAEKYGKTPIGWDPIDTSPEINSSVILQNWKDSNEDARKKDMKMIISIAGKTYLDMKYNESTPYGLDWAGYIPVETAYNWDPTDFAPKDLVLGIEAPLWNETISTQDQMDYMIYPRLLGYAEIGWTPKENRDWNEYKVRLEKQGERMFNEGINYYKDPTIWSD</sequence>
<dbReference type="RefSeq" id="WP_055266306.1">
    <property type="nucleotide sequence ID" value="NZ_CABIXQ010000013.1"/>
</dbReference>
<protein>
    <recommendedName>
        <fullName evidence="3">beta-N-acetylhexosaminidase</fullName>
        <ecNumber evidence="3">3.2.1.52</ecNumber>
    </recommendedName>
</protein>
<dbReference type="EC" id="3.2.1.52" evidence="3"/>
<dbReference type="SUPFAM" id="SSF51445">
    <property type="entry name" value="(Trans)glycosidases"/>
    <property type="match status" value="1"/>
</dbReference>
<keyword evidence="4 9" id="KW-0378">Hydrolase</keyword>
<evidence type="ECO:0000256" key="5">
    <source>
        <dbReference type="ARBA" id="ARBA00023295"/>
    </source>
</evidence>
<dbReference type="Pfam" id="PF00728">
    <property type="entry name" value="Glyco_hydro_20"/>
    <property type="match status" value="1"/>
</dbReference>
<dbReference type="GO" id="GO:0005975">
    <property type="term" value="P:carbohydrate metabolic process"/>
    <property type="evidence" value="ECO:0007669"/>
    <property type="project" value="InterPro"/>
</dbReference>
<comment type="similarity">
    <text evidence="2">Belongs to the glycosyl hydrolase 20 family.</text>
</comment>
<dbReference type="PIRSF" id="PIRSF001093">
    <property type="entry name" value="B-hxosamndse_ab_euk"/>
    <property type="match status" value="1"/>
</dbReference>
<dbReference type="InterPro" id="IPR015883">
    <property type="entry name" value="Glyco_hydro_20_cat"/>
</dbReference>
<comment type="catalytic activity">
    <reaction evidence="1">
        <text>Hydrolysis of terminal non-reducing N-acetyl-D-hexosamine residues in N-acetyl-beta-D-hexosaminides.</text>
        <dbReference type="EC" id="3.2.1.52"/>
    </reaction>
</comment>
<name>A0A174H4N7_9CLOT</name>
<evidence type="ECO:0000259" key="7">
    <source>
        <dbReference type="Pfam" id="PF00728"/>
    </source>
</evidence>
<dbReference type="InterPro" id="IPR029018">
    <property type="entry name" value="Hex-like_dom2"/>
</dbReference>
<keyword evidence="5 9" id="KW-0326">Glycosidase</keyword>
<dbReference type="AlphaFoldDB" id="A0A174H4N7"/>
<proteinExistence type="inferred from homology"/>
<feature type="active site" description="Proton donor" evidence="6">
    <location>
        <position position="350"/>
    </location>
</feature>